<name>A0A8J6PFK0_9FIRM</name>
<keyword evidence="2" id="KW-1185">Reference proteome</keyword>
<dbReference type="InterPro" id="IPR015018">
    <property type="entry name" value="DUF1905"/>
</dbReference>
<gene>
    <name evidence="1" type="ORF">H8702_12540</name>
</gene>
<evidence type="ECO:0000313" key="1">
    <source>
        <dbReference type="EMBL" id="MBC8611918.1"/>
    </source>
</evidence>
<dbReference type="Proteomes" id="UP000632659">
    <property type="component" value="Unassembled WGS sequence"/>
</dbReference>
<dbReference type="InterPro" id="IPR037079">
    <property type="entry name" value="AF2212/PG0164-like_sf"/>
</dbReference>
<sequence>MNQKLYEFDAVIQKVPELDGAYVHSPYHVKEEFGKGRVKVHATFDGEPYDGSLVRRGTADHIIGIRKDIRAKIQKQPGDTVHVTLRERE</sequence>
<reference evidence="1" key="1">
    <citation type="submission" date="2020-08" db="EMBL/GenBank/DDBJ databases">
        <title>Genome public.</title>
        <authorList>
            <person name="Liu C."/>
            <person name="Sun Q."/>
        </authorList>
    </citation>
    <scope>NUCLEOTIDE SEQUENCE</scope>
    <source>
        <strain evidence="1">NSJ-15</strain>
    </source>
</reference>
<organism evidence="1 2">
    <name type="scientific">Massiliimalia timonensis</name>
    <dbReference type="NCBI Taxonomy" id="1987501"/>
    <lineage>
        <taxon>Bacteria</taxon>
        <taxon>Bacillati</taxon>
        <taxon>Bacillota</taxon>
        <taxon>Clostridia</taxon>
        <taxon>Eubacteriales</taxon>
        <taxon>Oscillospiraceae</taxon>
        <taxon>Massiliimalia</taxon>
    </lineage>
</organism>
<dbReference type="SUPFAM" id="SSF141694">
    <property type="entry name" value="AF2212/PG0164-like"/>
    <property type="match status" value="1"/>
</dbReference>
<dbReference type="Pfam" id="PF08922">
    <property type="entry name" value="DUF1905"/>
    <property type="match status" value="1"/>
</dbReference>
<dbReference type="AlphaFoldDB" id="A0A8J6PFK0"/>
<dbReference type="Gene3D" id="2.40.30.100">
    <property type="entry name" value="AF2212/PG0164-like"/>
    <property type="match status" value="1"/>
</dbReference>
<dbReference type="EMBL" id="JACRTL010000009">
    <property type="protein sequence ID" value="MBC8611918.1"/>
    <property type="molecule type" value="Genomic_DNA"/>
</dbReference>
<proteinExistence type="predicted"/>
<dbReference type="RefSeq" id="WP_187536817.1">
    <property type="nucleotide sequence ID" value="NZ_JACRTL010000009.1"/>
</dbReference>
<comment type="caution">
    <text evidence="1">The sequence shown here is derived from an EMBL/GenBank/DDBJ whole genome shotgun (WGS) entry which is preliminary data.</text>
</comment>
<accession>A0A8J6PFK0</accession>
<protein>
    <submittedName>
        <fullName evidence="1">DUF1905 domain-containing protein</fullName>
    </submittedName>
</protein>
<evidence type="ECO:0000313" key="2">
    <source>
        <dbReference type="Proteomes" id="UP000632659"/>
    </source>
</evidence>